<dbReference type="InterPro" id="IPR015897">
    <property type="entry name" value="CHK_kinase-like"/>
</dbReference>
<dbReference type="PANTHER" id="PTHR23020:SF41">
    <property type="entry name" value="AMINOGLYCOSIDE PHOSPHOTRANSFERASE DOMAIN-CONTAINING PROTEIN"/>
    <property type="match status" value="1"/>
</dbReference>
<dbReference type="InterPro" id="IPR011009">
    <property type="entry name" value="Kinase-like_dom_sf"/>
</dbReference>
<keyword evidence="2" id="KW-1185">Reference proteome</keyword>
<evidence type="ECO:0000259" key="1">
    <source>
        <dbReference type="SMART" id="SM00587"/>
    </source>
</evidence>
<dbReference type="PANTHER" id="PTHR23020">
    <property type="entry name" value="UNCHARACTERIZED NUCLEAR HORMONE RECEPTOR-RELATED"/>
    <property type="match status" value="1"/>
</dbReference>
<dbReference type="AlphaFoldDB" id="A0A914UKP3"/>
<evidence type="ECO:0000313" key="2">
    <source>
        <dbReference type="Proteomes" id="UP000887566"/>
    </source>
</evidence>
<dbReference type="SUPFAM" id="SSF56112">
    <property type="entry name" value="Protein kinase-like (PK-like)"/>
    <property type="match status" value="1"/>
</dbReference>
<dbReference type="SMART" id="SM00587">
    <property type="entry name" value="CHK"/>
    <property type="match status" value="1"/>
</dbReference>
<sequence length="412" mass="46078">MAEKGGANGANIGNTPFTIDWLVDLLKKSSPQHDHDSVKLKEFTFEDITGGIGFLSTILRIKFTWNKSTSDLPNSIILKIPGMTNADGHFARLPWTAEESAMMAKAKEAETMEEQLGFAIVMHKNEMTFYEFFGGDKTVVPMPKYYFGREYDPVNESEGIIVMEDLSHGTAMAQLADGLNIKQVEAIVEQLAVLHVQSLASSDWLDKFPENEAMAKKGPPIMMAVASMLTRVKPEWFSGLFEKVAPMYTREKLAEIQSSFEAIGMSPVLVHGDLWTSNMLWAANEKNEASDNLIAIIDWQMAHPGNCCEDIARVLLSSVDGQLRREHTEHILRVYHMKLTNLSQGAPPFTFEQVQLAYKAILPYALLILLFGTPMYINIDAIVDGPTKLERQEQLLLRARLALEDVIELLGL</sequence>
<feature type="domain" description="CHK kinase-like" evidence="1">
    <location>
        <begin position="161"/>
        <end position="345"/>
    </location>
</feature>
<name>A0A914UKP3_9BILA</name>
<reference evidence="3" key="1">
    <citation type="submission" date="2022-11" db="UniProtKB">
        <authorList>
            <consortium name="WormBaseParasite"/>
        </authorList>
    </citation>
    <scope>IDENTIFICATION</scope>
</reference>
<dbReference type="Gene3D" id="3.90.1200.10">
    <property type="match status" value="1"/>
</dbReference>
<accession>A0A914UKP3</accession>
<organism evidence="2 3">
    <name type="scientific">Plectus sambesii</name>
    <dbReference type="NCBI Taxonomy" id="2011161"/>
    <lineage>
        <taxon>Eukaryota</taxon>
        <taxon>Metazoa</taxon>
        <taxon>Ecdysozoa</taxon>
        <taxon>Nematoda</taxon>
        <taxon>Chromadorea</taxon>
        <taxon>Plectida</taxon>
        <taxon>Plectina</taxon>
        <taxon>Plectoidea</taxon>
        <taxon>Plectidae</taxon>
        <taxon>Plectus</taxon>
    </lineage>
</organism>
<dbReference type="Pfam" id="PF07914">
    <property type="entry name" value="DUF1679"/>
    <property type="match status" value="1"/>
</dbReference>
<protein>
    <submittedName>
        <fullName evidence="3">CHK kinase-like domain-containing protein</fullName>
    </submittedName>
</protein>
<dbReference type="InterPro" id="IPR052961">
    <property type="entry name" value="Oxido-Kinase-like_Enzymes"/>
</dbReference>
<dbReference type="InterPro" id="IPR012877">
    <property type="entry name" value="Dhs-27"/>
</dbReference>
<dbReference type="Proteomes" id="UP000887566">
    <property type="component" value="Unplaced"/>
</dbReference>
<evidence type="ECO:0000313" key="3">
    <source>
        <dbReference type="WBParaSite" id="PSAMB.scaffold1081size36210.g10836.t1"/>
    </source>
</evidence>
<dbReference type="WBParaSite" id="PSAMB.scaffold1081size36210.g10836.t1">
    <property type="protein sequence ID" value="PSAMB.scaffold1081size36210.g10836.t1"/>
    <property type="gene ID" value="PSAMB.scaffold1081size36210.g10836"/>
</dbReference>
<proteinExistence type="predicted"/>